<protein>
    <submittedName>
        <fullName evidence="1">Uncharacterized protein</fullName>
    </submittedName>
</protein>
<evidence type="ECO:0000313" key="1">
    <source>
        <dbReference type="EMBL" id="EKM51148.1"/>
    </source>
</evidence>
<dbReference type="Proteomes" id="UP000008370">
    <property type="component" value="Unassembled WGS sequence"/>
</dbReference>
<evidence type="ECO:0000313" key="2">
    <source>
        <dbReference type="Proteomes" id="UP000008370"/>
    </source>
</evidence>
<dbReference type="HOGENOM" id="CLU_155349_3_0_1"/>
<keyword evidence="2" id="KW-1185">Reference proteome</keyword>
<accession>K5VIN6</accession>
<sequence length="105" mass="11135">MSKTAKGTVVANQQNTFQATFTTADGFTRTFSATINPPVPKFRIDDANLTYNDEDQLTGTDNYYGTIGTDIDIALAKGPTITGKLVNPMVPTNSIIGGGPWGMSS</sequence>
<dbReference type="RefSeq" id="XP_007400303.1">
    <property type="nucleotide sequence ID" value="XM_007400241.1"/>
</dbReference>
<dbReference type="InParanoid" id="K5VIN6"/>
<dbReference type="GeneID" id="18911455"/>
<gene>
    <name evidence="1" type="ORF">PHACADRAFT_199981</name>
</gene>
<name>K5VIN6_PHACS</name>
<dbReference type="OrthoDB" id="2998325at2759"/>
<dbReference type="EMBL" id="JH930477">
    <property type="protein sequence ID" value="EKM51148.1"/>
    <property type="molecule type" value="Genomic_DNA"/>
</dbReference>
<dbReference type="AlphaFoldDB" id="K5VIN6"/>
<dbReference type="KEGG" id="pco:PHACADRAFT_199981"/>
<proteinExistence type="predicted"/>
<reference evidence="1 2" key="1">
    <citation type="journal article" date="2012" name="BMC Genomics">
        <title>Comparative genomics of the white-rot fungi, Phanerochaete carnosa and P. chrysosporium, to elucidate the genetic basis of the distinct wood types they colonize.</title>
        <authorList>
            <person name="Suzuki H."/>
            <person name="MacDonald J."/>
            <person name="Syed K."/>
            <person name="Salamov A."/>
            <person name="Hori C."/>
            <person name="Aerts A."/>
            <person name="Henrissat B."/>
            <person name="Wiebenga A."/>
            <person name="vanKuyk P.A."/>
            <person name="Barry K."/>
            <person name="Lindquist E."/>
            <person name="LaButti K."/>
            <person name="Lapidus A."/>
            <person name="Lucas S."/>
            <person name="Coutinho P."/>
            <person name="Gong Y."/>
            <person name="Samejima M."/>
            <person name="Mahadevan R."/>
            <person name="Abou-Zaid M."/>
            <person name="de Vries R.P."/>
            <person name="Igarashi K."/>
            <person name="Yadav J.S."/>
            <person name="Grigoriev I.V."/>
            <person name="Master E.R."/>
        </authorList>
    </citation>
    <scope>NUCLEOTIDE SEQUENCE [LARGE SCALE GENOMIC DNA]</scope>
    <source>
        <strain evidence="1 2">HHB-10118-sp</strain>
    </source>
</reference>
<organism evidence="1 2">
    <name type="scientific">Phanerochaete carnosa (strain HHB-10118-sp)</name>
    <name type="common">White-rot fungus</name>
    <name type="synonym">Peniophora carnosa</name>
    <dbReference type="NCBI Taxonomy" id="650164"/>
    <lineage>
        <taxon>Eukaryota</taxon>
        <taxon>Fungi</taxon>
        <taxon>Dikarya</taxon>
        <taxon>Basidiomycota</taxon>
        <taxon>Agaricomycotina</taxon>
        <taxon>Agaricomycetes</taxon>
        <taxon>Polyporales</taxon>
        <taxon>Phanerochaetaceae</taxon>
        <taxon>Phanerochaete</taxon>
    </lineage>
</organism>